<dbReference type="eggNOG" id="COG4425">
    <property type="taxonomic scope" value="Bacteria"/>
</dbReference>
<evidence type="ECO:0000313" key="6">
    <source>
        <dbReference type="Proteomes" id="UP000010809"/>
    </source>
</evidence>
<feature type="domain" description="Alpha/beta-hydrolase N-terminal" evidence="4">
    <location>
        <begin position="24"/>
        <end position="231"/>
    </location>
</feature>
<keyword evidence="6" id="KW-1185">Reference proteome</keyword>
<feature type="domain" description="Alpha/beta-hydrolase catalytic" evidence="3">
    <location>
        <begin position="248"/>
        <end position="536"/>
    </location>
</feature>
<organism evidence="5 6">
    <name type="scientific">Thioalkalivibrio nitratireducens (strain DSM 14787 / UNIQEM 213 / ALEN2)</name>
    <dbReference type="NCBI Taxonomy" id="1255043"/>
    <lineage>
        <taxon>Bacteria</taxon>
        <taxon>Pseudomonadati</taxon>
        <taxon>Pseudomonadota</taxon>
        <taxon>Gammaproteobacteria</taxon>
        <taxon>Chromatiales</taxon>
        <taxon>Ectothiorhodospiraceae</taxon>
        <taxon>Thioalkalivibrio</taxon>
    </lineage>
</organism>
<reference evidence="5" key="1">
    <citation type="submission" date="2015-12" db="EMBL/GenBank/DDBJ databases">
        <authorList>
            <person name="Tikhonova T.V."/>
            <person name="Pavlov A.R."/>
            <person name="Beletsky A.V."/>
            <person name="Mardanov A.V."/>
            <person name="Sorokin D.Y."/>
            <person name="Ravin N.V."/>
            <person name="Popov V.O."/>
        </authorList>
    </citation>
    <scope>NUCLEOTIDE SEQUENCE</scope>
    <source>
        <strain evidence="5">DSM 14787</strain>
    </source>
</reference>
<dbReference type="InterPro" id="IPR027787">
    <property type="entry name" value="Alpha/beta-hydrolase_catalytic"/>
</dbReference>
<protein>
    <submittedName>
        <fullName evidence="5">Conserved membrane-spanning protein Uncharacterized conserved protein UCP007542</fullName>
    </submittedName>
</protein>
<feature type="transmembrane region" description="Helical" evidence="2">
    <location>
        <begin position="111"/>
        <end position="132"/>
    </location>
</feature>
<keyword evidence="2" id="KW-1133">Transmembrane helix</keyword>
<dbReference type="InterPro" id="IPR012037">
    <property type="entry name" value="Alpha/beta-hydrolase_fam"/>
</dbReference>
<dbReference type="RefSeq" id="WP_015259801.1">
    <property type="nucleotide sequence ID" value="NC_019902.2"/>
</dbReference>
<dbReference type="EMBL" id="CP003989">
    <property type="protein sequence ID" value="AGA34693.1"/>
    <property type="molecule type" value="Genomic_DNA"/>
</dbReference>
<evidence type="ECO:0000256" key="1">
    <source>
        <dbReference type="SAM" id="MobiDB-lite"/>
    </source>
</evidence>
<name>L0E070_THIND</name>
<dbReference type="KEGG" id="tni:TVNIR_3056"/>
<sequence length="567" mass="62764">MRRLWRSLSATGLVTGVLFFAVSLTPSLVPRPFVLQALLSGVALAAGYGVGVFLRWLWSYMELPVPREWVQEILKWPLAALSLGVALVFLLQASAWQDSVRVRMEMAPVEGIHLFGLGAAAVLLFALLLLVARAFRFVARLLARRFSRVAPRRISNVLGVLVAVLLFWALVDGLATRVVLGTFDASFQQLDAFIEPEMDPPQHAGTTGSDASLVAWQDLGRQGRRFVVGGPGRQDLEAFSGTEVVAPVRVYVGLNSAETIDERVALALDELKRTGAFERSVLAIITPTGTGWVDPGAIDSLEYLHRGDVASVAVQYSYLPSWLTLLVQPEYGAETARELFQAIYQHWTDLPADQRPRLYLHGLSLGALNSQRSVDIWDIVGDPVHGALWSGPPFRSSTWRWVTDHRKPGTPAWLPRFRDGSVVRFSNQYAPPERFAADWGPLRIVYLQYASDPITFFEPESLFRAPEWMAEPRGADVSPSLRWFPVVTLLQLAVDIFAADKAPIGYGHRYATEHYIDAWREVSAPPNWTETGIQRLKSHIGDLPAAAGGEAEQRQGLDAVRADEEPA</sequence>
<feature type="transmembrane region" description="Helical" evidence="2">
    <location>
        <begin position="33"/>
        <end position="58"/>
    </location>
</feature>
<evidence type="ECO:0000313" key="5">
    <source>
        <dbReference type="EMBL" id="AGA34693.1"/>
    </source>
</evidence>
<keyword evidence="2" id="KW-0812">Transmembrane</keyword>
<dbReference type="PIRSF" id="PIRSF007542">
    <property type="entry name" value="UCP007542"/>
    <property type="match status" value="1"/>
</dbReference>
<feature type="transmembrane region" description="Helical" evidence="2">
    <location>
        <begin position="153"/>
        <end position="171"/>
    </location>
</feature>
<dbReference type="HOGENOM" id="CLU_023789_0_0_6"/>
<accession>L0E070</accession>
<feature type="transmembrane region" description="Helical" evidence="2">
    <location>
        <begin position="78"/>
        <end position="96"/>
    </location>
</feature>
<evidence type="ECO:0000259" key="4">
    <source>
        <dbReference type="Pfam" id="PF15420"/>
    </source>
</evidence>
<evidence type="ECO:0000256" key="2">
    <source>
        <dbReference type="SAM" id="Phobius"/>
    </source>
</evidence>
<dbReference type="InterPro" id="IPR027788">
    <property type="entry name" value="Alpha/beta-hydrolase_N_dom"/>
</dbReference>
<gene>
    <name evidence="5" type="ordered locus">TVNIR_3056</name>
</gene>
<dbReference type="AlphaFoldDB" id="L0E070"/>
<dbReference type="ESTHER" id="thind-l0e070">
    <property type="family name" value="Abhydrolase_9"/>
</dbReference>
<keyword evidence="2" id="KW-0472">Membrane</keyword>
<proteinExistence type="predicted"/>
<dbReference type="Pfam" id="PF10081">
    <property type="entry name" value="Abhydrolase_9"/>
    <property type="match status" value="1"/>
</dbReference>
<evidence type="ECO:0000259" key="3">
    <source>
        <dbReference type="Pfam" id="PF10081"/>
    </source>
</evidence>
<dbReference type="PATRIC" id="fig|1255043.3.peg.3084"/>
<dbReference type="Pfam" id="PF15420">
    <property type="entry name" value="Abhydrolase_9_N"/>
    <property type="match status" value="1"/>
</dbReference>
<dbReference type="Proteomes" id="UP000010809">
    <property type="component" value="Chromosome"/>
</dbReference>
<feature type="region of interest" description="Disordered" evidence="1">
    <location>
        <begin position="547"/>
        <end position="567"/>
    </location>
</feature>
<feature type="compositionally biased region" description="Basic and acidic residues" evidence="1">
    <location>
        <begin position="551"/>
        <end position="567"/>
    </location>
</feature>